<organism evidence="3 4">
    <name type="scientific">Aureibacillus halotolerans</name>
    <dbReference type="NCBI Taxonomy" id="1508390"/>
    <lineage>
        <taxon>Bacteria</taxon>
        <taxon>Bacillati</taxon>
        <taxon>Bacillota</taxon>
        <taxon>Bacilli</taxon>
        <taxon>Bacillales</taxon>
        <taxon>Bacillaceae</taxon>
        <taxon>Aureibacillus</taxon>
    </lineage>
</organism>
<dbReference type="InterPro" id="IPR018821">
    <property type="entry name" value="DUF294_put_nucleoTrafse_sb-bd"/>
</dbReference>
<gene>
    <name evidence="3" type="ORF">EV213_113115</name>
</gene>
<dbReference type="InterPro" id="IPR005105">
    <property type="entry name" value="GlnD_Uridyltrans_N"/>
</dbReference>
<protein>
    <submittedName>
        <fullName evidence="3">CBS domain-containing protein</fullName>
    </submittedName>
</protein>
<keyword evidence="4" id="KW-1185">Reference proteome</keyword>
<feature type="domain" description="DUF294" evidence="2">
    <location>
        <begin position="181"/>
        <end position="320"/>
    </location>
</feature>
<dbReference type="Pfam" id="PF10335">
    <property type="entry name" value="DUF294_C"/>
    <property type="match status" value="1"/>
</dbReference>
<dbReference type="CDD" id="cd05401">
    <property type="entry name" value="NT_GlnE_GlnD_like"/>
    <property type="match status" value="1"/>
</dbReference>
<sequence length="334" mass="38627">MTDTPDVYEEIRIWRDEQLSEAAYHPAKLRELHDHVLTRTAEAALGRFSRVYGEPPVAFNWFVMGSAGRMEQASASDQDHGIVFTEEGHEEYFLGLGKELSDGLYELGYPYCEGKVMSSYPRWCKSEAGWFEQLEYWMNESAWETIRHLIIFMDGRTVLGDDTLLARSKGHVFKRVLQKQDVLCRMEENTRKRKKAMGVFDQLLPEDHGPHTGALQLKETALLPFINSVRLMAIEEALLETSTLDRLEQLSRRFPGNTDLPRWRTDYENLLALRLRLKEANSAYEDVHYVDVKSLGKEDKKQLKHLLKEAGRIHQQIHQKVRKGCSSHAISTNF</sequence>
<evidence type="ECO:0000259" key="2">
    <source>
        <dbReference type="Pfam" id="PF10335"/>
    </source>
</evidence>
<dbReference type="AlphaFoldDB" id="A0A4R6TUQ1"/>
<feature type="domain" description="Protein-PII uridylyltransferase N-terminal" evidence="1">
    <location>
        <begin position="29"/>
        <end position="141"/>
    </location>
</feature>
<dbReference type="Proteomes" id="UP000295632">
    <property type="component" value="Unassembled WGS sequence"/>
</dbReference>
<proteinExistence type="predicted"/>
<dbReference type="EMBL" id="SNYJ01000013">
    <property type="protein sequence ID" value="TDQ37480.1"/>
    <property type="molecule type" value="Genomic_DNA"/>
</dbReference>
<evidence type="ECO:0000313" key="3">
    <source>
        <dbReference type="EMBL" id="TDQ37480.1"/>
    </source>
</evidence>
<evidence type="ECO:0000313" key="4">
    <source>
        <dbReference type="Proteomes" id="UP000295632"/>
    </source>
</evidence>
<name>A0A4R6TUQ1_9BACI</name>
<reference evidence="3 4" key="1">
    <citation type="submission" date="2019-03" db="EMBL/GenBank/DDBJ databases">
        <title>Genomic Encyclopedia of Type Strains, Phase IV (KMG-IV): sequencing the most valuable type-strain genomes for metagenomic binning, comparative biology and taxonomic classification.</title>
        <authorList>
            <person name="Goeker M."/>
        </authorList>
    </citation>
    <scope>NUCLEOTIDE SEQUENCE [LARGE SCALE GENOMIC DNA]</scope>
    <source>
        <strain evidence="3 4">DSM 28697</strain>
    </source>
</reference>
<comment type="caution">
    <text evidence="3">The sequence shown here is derived from an EMBL/GenBank/DDBJ whole genome shotgun (WGS) entry which is preliminary data.</text>
</comment>
<accession>A0A4R6TUQ1</accession>
<dbReference type="RefSeq" id="WP_166639337.1">
    <property type="nucleotide sequence ID" value="NZ_SNYJ01000013.1"/>
</dbReference>
<evidence type="ECO:0000259" key="1">
    <source>
        <dbReference type="Pfam" id="PF03445"/>
    </source>
</evidence>
<dbReference type="GO" id="GO:0008773">
    <property type="term" value="F:[protein-PII] uridylyltransferase activity"/>
    <property type="evidence" value="ECO:0007669"/>
    <property type="project" value="InterPro"/>
</dbReference>
<dbReference type="Pfam" id="PF03445">
    <property type="entry name" value="DUF294"/>
    <property type="match status" value="1"/>
</dbReference>